<evidence type="ECO:0000313" key="3">
    <source>
        <dbReference type="Proteomes" id="UP000283530"/>
    </source>
</evidence>
<dbReference type="InterPro" id="IPR000008">
    <property type="entry name" value="C2_dom"/>
</dbReference>
<dbReference type="AlphaFoldDB" id="A0A3S3QMR1"/>
<name>A0A3S3QMR1_9MAGN</name>
<dbReference type="Gene3D" id="2.60.40.150">
    <property type="entry name" value="C2 domain"/>
    <property type="match status" value="1"/>
</dbReference>
<dbReference type="CDD" id="cd04051">
    <property type="entry name" value="C2_SRC2_like"/>
    <property type="match status" value="1"/>
</dbReference>
<gene>
    <name evidence="2" type="ORF">CKAN_01656800</name>
</gene>
<proteinExistence type="predicted"/>
<sequence>MEEKTCSLEMKIVSAEDLRFPRSPSLLIKKVSTFVTVRSDPYNSQSTGFDHDGGTCPYWDEKLHLPLPPTARSITVEVHCKAGLASGSKLVGSAEIPMSDIVEGYVPAYQLHFLSYRLRRDGQKNGIVNLSVRMVGPDCIGRSVEGEKVPLYGNRFAIGIPVGRFDSTCSKF</sequence>
<dbReference type="InterPro" id="IPR044750">
    <property type="entry name" value="C2_SRC2/BAP"/>
</dbReference>
<feature type="domain" description="C2" evidence="1">
    <location>
        <begin position="1"/>
        <end position="112"/>
    </location>
</feature>
<dbReference type="Proteomes" id="UP000283530">
    <property type="component" value="Unassembled WGS sequence"/>
</dbReference>
<dbReference type="PANTHER" id="PTHR32246">
    <property type="entry name" value="INGRESSION PROTEIN FIC1"/>
    <property type="match status" value="1"/>
</dbReference>
<dbReference type="OrthoDB" id="884464at2759"/>
<dbReference type="PANTHER" id="PTHR32246:SF17">
    <property type="entry name" value="BON1-ASSOCIATED PROTEIN 2"/>
    <property type="match status" value="1"/>
</dbReference>
<evidence type="ECO:0000259" key="1">
    <source>
        <dbReference type="PROSITE" id="PS50004"/>
    </source>
</evidence>
<dbReference type="InterPro" id="IPR035892">
    <property type="entry name" value="C2_domain_sf"/>
</dbReference>
<protein>
    <submittedName>
        <fullName evidence="2">BON1-associated protein 2-like protein</fullName>
    </submittedName>
</protein>
<dbReference type="PROSITE" id="PS50004">
    <property type="entry name" value="C2"/>
    <property type="match status" value="1"/>
</dbReference>
<reference evidence="2 3" key="1">
    <citation type="journal article" date="2019" name="Nat. Plants">
        <title>Stout camphor tree genome fills gaps in understanding of flowering plant genome evolution.</title>
        <authorList>
            <person name="Chaw S.M."/>
            <person name="Liu Y.C."/>
            <person name="Wu Y.W."/>
            <person name="Wang H.Y."/>
            <person name="Lin C.I."/>
            <person name="Wu C.S."/>
            <person name="Ke H.M."/>
            <person name="Chang L.Y."/>
            <person name="Hsu C.Y."/>
            <person name="Yang H.T."/>
            <person name="Sudianto E."/>
            <person name="Hsu M.H."/>
            <person name="Wu K.P."/>
            <person name="Wang L.N."/>
            <person name="Leebens-Mack J.H."/>
            <person name="Tsai I.J."/>
        </authorList>
    </citation>
    <scope>NUCLEOTIDE SEQUENCE [LARGE SCALE GENOMIC DNA]</scope>
    <source>
        <strain evidence="3">cv. Chaw 1501</strain>
        <tissue evidence="2">Young leaves</tissue>
    </source>
</reference>
<dbReference type="GO" id="GO:0006952">
    <property type="term" value="P:defense response"/>
    <property type="evidence" value="ECO:0007669"/>
    <property type="project" value="InterPro"/>
</dbReference>
<dbReference type="SUPFAM" id="SSF49562">
    <property type="entry name" value="C2 domain (Calcium/lipid-binding domain, CaLB)"/>
    <property type="match status" value="1"/>
</dbReference>
<comment type="caution">
    <text evidence="2">The sequence shown here is derived from an EMBL/GenBank/DDBJ whole genome shotgun (WGS) entry which is preliminary data.</text>
</comment>
<organism evidence="2 3">
    <name type="scientific">Cinnamomum micranthum f. kanehirae</name>
    <dbReference type="NCBI Taxonomy" id="337451"/>
    <lineage>
        <taxon>Eukaryota</taxon>
        <taxon>Viridiplantae</taxon>
        <taxon>Streptophyta</taxon>
        <taxon>Embryophyta</taxon>
        <taxon>Tracheophyta</taxon>
        <taxon>Spermatophyta</taxon>
        <taxon>Magnoliopsida</taxon>
        <taxon>Magnoliidae</taxon>
        <taxon>Laurales</taxon>
        <taxon>Lauraceae</taxon>
        <taxon>Cinnamomum</taxon>
    </lineage>
</organism>
<evidence type="ECO:0000313" key="2">
    <source>
        <dbReference type="EMBL" id="RWR87617.1"/>
    </source>
</evidence>
<dbReference type="Pfam" id="PF00168">
    <property type="entry name" value="C2"/>
    <property type="match status" value="1"/>
</dbReference>
<keyword evidence="3" id="KW-1185">Reference proteome</keyword>
<dbReference type="EMBL" id="QPKB01000006">
    <property type="protein sequence ID" value="RWR87617.1"/>
    <property type="molecule type" value="Genomic_DNA"/>
</dbReference>
<accession>A0A3S3QMR1</accession>
<dbReference type="SMART" id="SM00239">
    <property type="entry name" value="C2"/>
    <property type="match status" value="1"/>
</dbReference>